<dbReference type="HAMAP" id="MF_00204">
    <property type="entry name" value="UvrB"/>
    <property type="match status" value="1"/>
</dbReference>
<evidence type="ECO:0000256" key="3">
    <source>
        <dbReference type="ARBA" id="ARBA00022490"/>
    </source>
</evidence>
<dbReference type="InterPro" id="IPR036876">
    <property type="entry name" value="UVR_dom_sf"/>
</dbReference>
<evidence type="ECO:0000256" key="14">
    <source>
        <dbReference type="RuleBase" id="RU003587"/>
    </source>
</evidence>
<dbReference type="RefSeq" id="WP_146404389.1">
    <property type="nucleotide sequence ID" value="NZ_SJPJ01000002.1"/>
</dbReference>
<keyword evidence="8 13" id="KW-0267">Excision nuclease</keyword>
<evidence type="ECO:0000256" key="10">
    <source>
        <dbReference type="ARBA" id="ARBA00023236"/>
    </source>
</evidence>
<dbReference type="InterPro" id="IPR006935">
    <property type="entry name" value="Helicase/UvrB_N"/>
</dbReference>
<accession>A0A5C5YPF9</accession>
<dbReference type="PANTHER" id="PTHR24029">
    <property type="entry name" value="UVRABC SYSTEM PROTEIN B"/>
    <property type="match status" value="1"/>
</dbReference>
<dbReference type="Pfam" id="PF00271">
    <property type="entry name" value="Helicase_C"/>
    <property type="match status" value="1"/>
</dbReference>
<dbReference type="Pfam" id="PF12344">
    <property type="entry name" value="UvrB"/>
    <property type="match status" value="1"/>
</dbReference>
<dbReference type="NCBIfam" id="NF003673">
    <property type="entry name" value="PRK05298.1"/>
    <property type="match status" value="1"/>
</dbReference>
<evidence type="ECO:0000256" key="1">
    <source>
        <dbReference type="ARBA" id="ARBA00004496"/>
    </source>
</evidence>
<evidence type="ECO:0000256" key="13">
    <source>
        <dbReference type="HAMAP-Rule" id="MF_00204"/>
    </source>
</evidence>
<feature type="domain" description="Helicase ATP-binding" evidence="17">
    <location>
        <begin position="32"/>
        <end position="166"/>
    </location>
</feature>
<dbReference type="Proteomes" id="UP000315010">
    <property type="component" value="Unassembled WGS sequence"/>
</dbReference>
<dbReference type="GO" id="GO:0009432">
    <property type="term" value="P:SOS response"/>
    <property type="evidence" value="ECO:0007669"/>
    <property type="project" value="UniProtKB-UniRule"/>
</dbReference>
<dbReference type="InterPro" id="IPR004807">
    <property type="entry name" value="UvrB"/>
</dbReference>
<feature type="domain" description="UVR" evidence="16">
    <location>
        <begin position="626"/>
        <end position="661"/>
    </location>
</feature>
<dbReference type="InterPro" id="IPR024759">
    <property type="entry name" value="UvrB_YAD/RRR_dom"/>
</dbReference>
<dbReference type="PROSITE" id="PS50151">
    <property type="entry name" value="UVR"/>
    <property type="match status" value="1"/>
</dbReference>
<dbReference type="Gene3D" id="6.10.140.240">
    <property type="match status" value="1"/>
</dbReference>
<feature type="domain" description="Helicase C-terminal" evidence="18">
    <location>
        <begin position="436"/>
        <end position="598"/>
    </location>
</feature>
<keyword evidence="4 13" id="KW-0547">Nucleotide-binding</keyword>
<dbReference type="InterPro" id="IPR014001">
    <property type="entry name" value="Helicase_ATP-bd"/>
</dbReference>
<dbReference type="GO" id="GO:0009381">
    <property type="term" value="F:excinuclease ABC activity"/>
    <property type="evidence" value="ECO:0007669"/>
    <property type="project" value="UniProtKB-UniRule"/>
</dbReference>
<evidence type="ECO:0000259" key="16">
    <source>
        <dbReference type="PROSITE" id="PS50151"/>
    </source>
</evidence>
<keyword evidence="6 13" id="KW-0228">DNA excision</keyword>
<dbReference type="InterPro" id="IPR001943">
    <property type="entry name" value="UVR_dom"/>
</dbReference>
<dbReference type="SUPFAM" id="SSF52540">
    <property type="entry name" value="P-loop containing nucleoside triphosphate hydrolases"/>
    <property type="match status" value="2"/>
</dbReference>
<evidence type="ECO:0000256" key="7">
    <source>
        <dbReference type="ARBA" id="ARBA00022840"/>
    </source>
</evidence>
<dbReference type="GO" id="GO:0005524">
    <property type="term" value="F:ATP binding"/>
    <property type="evidence" value="ECO:0007669"/>
    <property type="project" value="UniProtKB-UniRule"/>
</dbReference>
<keyword evidence="9 13" id="KW-0234">DNA repair</keyword>
<comment type="domain">
    <text evidence="13">The beta-hairpin motif is involved in DNA binding.</text>
</comment>
<evidence type="ECO:0000256" key="9">
    <source>
        <dbReference type="ARBA" id="ARBA00023204"/>
    </source>
</evidence>
<evidence type="ECO:0000256" key="15">
    <source>
        <dbReference type="SAM" id="MobiDB-lite"/>
    </source>
</evidence>
<comment type="similarity">
    <text evidence="2 13 14">Belongs to the UvrB family.</text>
</comment>
<dbReference type="InterPro" id="IPR041471">
    <property type="entry name" value="UvrB_inter"/>
</dbReference>
<dbReference type="InterPro" id="IPR027417">
    <property type="entry name" value="P-loop_NTPase"/>
</dbReference>
<dbReference type="InterPro" id="IPR001650">
    <property type="entry name" value="Helicase_C-like"/>
</dbReference>
<dbReference type="Pfam" id="PF02151">
    <property type="entry name" value="UVR"/>
    <property type="match status" value="1"/>
</dbReference>
<comment type="subcellular location">
    <subcellularLocation>
        <location evidence="1 13 14">Cytoplasm</location>
    </subcellularLocation>
</comment>
<evidence type="ECO:0000256" key="12">
    <source>
        <dbReference type="ARBA" id="ARBA00029504"/>
    </source>
</evidence>
<dbReference type="OrthoDB" id="9806651at2"/>
<dbReference type="GO" id="GO:0016887">
    <property type="term" value="F:ATP hydrolysis activity"/>
    <property type="evidence" value="ECO:0007669"/>
    <property type="project" value="InterPro"/>
</dbReference>
<comment type="function">
    <text evidence="13">The UvrABC repair system catalyzes the recognition and processing of DNA lesions. A damage recognition complex composed of 2 UvrA and 2 UvrB subunits scans DNA for abnormalities. Upon binding of the UvrA(2)B(2) complex to a putative damaged site, the DNA wraps around one UvrB monomer. DNA wrap is dependent on ATP binding by UvrB and probably causes local melting of the DNA helix, facilitating insertion of UvrB beta-hairpin between the DNA strands. Then UvrB probes one DNA strand for the presence of a lesion. If a lesion is found the UvrA subunits dissociate and the UvrB-DNA preincision complex is formed. This complex is subsequently bound by UvrC and the second UvrB is released. If no lesion is found, the DNA wraps around the other UvrB subunit that will check the other stand for damage.</text>
</comment>
<evidence type="ECO:0000256" key="5">
    <source>
        <dbReference type="ARBA" id="ARBA00022763"/>
    </source>
</evidence>
<comment type="subunit">
    <text evidence="11 13 14">Forms a heterotetramer with UvrA during the search for lesions. Interacts with UvrC in an incision complex.</text>
</comment>
<comment type="caution">
    <text evidence="19">The sequence shown here is derived from an EMBL/GenBank/DDBJ whole genome shotgun (WGS) entry which is preliminary data.</text>
</comment>
<evidence type="ECO:0000256" key="6">
    <source>
        <dbReference type="ARBA" id="ARBA00022769"/>
    </source>
</evidence>
<dbReference type="CDD" id="cd18790">
    <property type="entry name" value="SF2_C_UvrB"/>
    <property type="match status" value="1"/>
</dbReference>
<dbReference type="SMART" id="SM00487">
    <property type="entry name" value="DEXDc"/>
    <property type="match status" value="1"/>
</dbReference>
<feature type="short sequence motif" description="Beta-hairpin" evidence="13">
    <location>
        <begin position="98"/>
        <end position="121"/>
    </location>
</feature>
<evidence type="ECO:0000256" key="4">
    <source>
        <dbReference type="ARBA" id="ARBA00022741"/>
    </source>
</evidence>
<dbReference type="GO" id="GO:0009380">
    <property type="term" value="C:excinuclease repair complex"/>
    <property type="evidence" value="ECO:0007669"/>
    <property type="project" value="InterPro"/>
</dbReference>
<dbReference type="AlphaFoldDB" id="A0A5C5YPF9"/>
<evidence type="ECO:0000256" key="11">
    <source>
        <dbReference type="ARBA" id="ARBA00026033"/>
    </source>
</evidence>
<dbReference type="Gene3D" id="4.10.860.10">
    <property type="entry name" value="UVR domain"/>
    <property type="match status" value="1"/>
</dbReference>
<dbReference type="PROSITE" id="PS51194">
    <property type="entry name" value="HELICASE_CTER"/>
    <property type="match status" value="1"/>
</dbReference>
<proteinExistence type="inferred from homology"/>
<feature type="compositionally biased region" description="Basic residues" evidence="15">
    <location>
        <begin position="681"/>
        <end position="703"/>
    </location>
</feature>
<evidence type="ECO:0000259" key="17">
    <source>
        <dbReference type="PROSITE" id="PS51192"/>
    </source>
</evidence>
<name>A0A5C5YPF9_9BACT</name>
<dbReference type="PROSITE" id="PS51192">
    <property type="entry name" value="HELICASE_ATP_BIND_1"/>
    <property type="match status" value="1"/>
</dbReference>
<evidence type="ECO:0000313" key="20">
    <source>
        <dbReference type="Proteomes" id="UP000315010"/>
    </source>
</evidence>
<keyword evidence="7 13" id="KW-0067">ATP-binding</keyword>
<dbReference type="EMBL" id="SJPJ01000002">
    <property type="protein sequence ID" value="TWT76658.1"/>
    <property type="molecule type" value="Genomic_DNA"/>
</dbReference>
<keyword evidence="20" id="KW-1185">Reference proteome</keyword>
<keyword evidence="3 13" id="KW-0963">Cytoplasm</keyword>
<dbReference type="CDD" id="cd17916">
    <property type="entry name" value="DEXHc_UvrB"/>
    <property type="match status" value="1"/>
</dbReference>
<evidence type="ECO:0000313" key="19">
    <source>
        <dbReference type="EMBL" id="TWT76658.1"/>
    </source>
</evidence>
<reference evidence="19 20" key="1">
    <citation type="submission" date="2019-02" db="EMBL/GenBank/DDBJ databases">
        <title>Deep-cultivation of Planctomycetes and their phenomic and genomic characterization uncovers novel biology.</title>
        <authorList>
            <person name="Wiegand S."/>
            <person name="Jogler M."/>
            <person name="Boedeker C."/>
            <person name="Pinto D."/>
            <person name="Vollmers J."/>
            <person name="Rivas-Marin E."/>
            <person name="Kohn T."/>
            <person name="Peeters S.H."/>
            <person name="Heuer A."/>
            <person name="Rast P."/>
            <person name="Oberbeckmann S."/>
            <person name="Bunk B."/>
            <person name="Jeske O."/>
            <person name="Meyerdierks A."/>
            <person name="Storesund J.E."/>
            <person name="Kallscheuer N."/>
            <person name="Luecker S."/>
            <person name="Lage O.M."/>
            <person name="Pohl T."/>
            <person name="Merkel B.J."/>
            <person name="Hornburger P."/>
            <person name="Mueller R.-W."/>
            <person name="Bruemmer F."/>
            <person name="Labrenz M."/>
            <person name="Spormann A.M."/>
            <person name="Op Den Camp H."/>
            <person name="Overmann J."/>
            <person name="Amann R."/>
            <person name="Jetten M.S.M."/>
            <person name="Mascher T."/>
            <person name="Medema M.H."/>
            <person name="Devos D.P."/>
            <person name="Kaster A.-K."/>
            <person name="Ovreas L."/>
            <person name="Rohde M."/>
            <person name="Galperin M.Y."/>
            <person name="Jogler C."/>
        </authorList>
    </citation>
    <scope>NUCLEOTIDE SEQUENCE [LARGE SCALE GENOMIC DNA]</scope>
    <source>
        <strain evidence="19 20">CA13</strain>
    </source>
</reference>
<gene>
    <name evidence="19" type="primary">uvrB_2</name>
    <name evidence="13" type="synonym">uvrB</name>
    <name evidence="19" type="ORF">CA13_71550</name>
</gene>
<dbReference type="NCBIfam" id="TIGR00631">
    <property type="entry name" value="uvrb"/>
    <property type="match status" value="1"/>
</dbReference>
<feature type="region of interest" description="Disordered" evidence="15">
    <location>
        <begin position="665"/>
        <end position="703"/>
    </location>
</feature>
<keyword evidence="5 13" id="KW-0227">DNA damage</keyword>
<protein>
    <recommendedName>
        <fullName evidence="12 13">UvrABC system protein B</fullName>
        <shortName evidence="13">Protein UvrB</shortName>
    </recommendedName>
    <alternativeName>
        <fullName evidence="13">Excinuclease ABC subunit B</fullName>
    </alternativeName>
</protein>
<dbReference type="SUPFAM" id="SSF46600">
    <property type="entry name" value="C-terminal UvrC-binding domain of UvrB"/>
    <property type="match status" value="1"/>
</dbReference>
<feature type="binding site" evidence="13">
    <location>
        <begin position="45"/>
        <end position="52"/>
    </location>
    <ligand>
        <name>ATP</name>
        <dbReference type="ChEBI" id="CHEBI:30616"/>
    </ligand>
</feature>
<keyword evidence="10 13" id="KW-0742">SOS response</keyword>
<dbReference type="Pfam" id="PF17757">
    <property type="entry name" value="UvrB_inter"/>
    <property type="match status" value="1"/>
</dbReference>
<dbReference type="GO" id="GO:0006289">
    <property type="term" value="P:nucleotide-excision repair"/>
    <property type="evidence" value="ECO:0007669"/>
    <property type="project" value="UniProtKB-UniRule"/>
</dbReference>
<dbReference type="Gene3D" id="3.40.50.300">
    <property type="entry name" value="P-loop containing nucleotide triphosphate hydrolases"/>
    <property type="match status" value="3"/>
</dbReference>
<evidence type="ECO:0000256" key="8">
    <source>
        <dbReference type="ARBA" id="ARBA00022881"/>
    </source>
</evidence>
<dbReference type="SMART" id="SM00490">
    <property type="entry name" value="HELICc"/>
    <property type="match status" value="1"/>
</dbReference>
<dbReference type="PANTHER" id="PTHR24029:SF0">
    <property type="entry name" value="UVRABC SYSTEM PROTEIN B"/>
    <property type="match status" value="1"/>
</dbReference>
<dbReference type="GO" id="GO:0005737">
    <property type="term" value="C:cytoplasm"/>
    <property type="evidence" value="ECO:0007669"/>
    <property type="project" value="UniProtKB-SubCell"/>
</dbReference>
<evidence type="ECO:0000256" key="2">
    <source>
        <dbReference type="ARBA" id="ARBA00008533"/>
    </source>
</evidence>
<evidence type="ECO:0000259" key="18">
    <source>
        <dbReference type="PROSITE" id="PS51194"/>
    </source>
</evidence>
<sequence length="703" mass="79527">MSSISLPPAAFQLARPFEPSGDQPQAIEELTRGFQSGRSTQVLLGATGTGKTFTMANVIANLGRPALILSHNKTLAAQLYGEFKEFFPANAVHYFVSYYDYYQPEAYIPQRDVYIEKDSSINQEIDRLRLATTSSLVSRRDAVIVASVSSIYGLGSPDDYRQLIVSLHKGETVRRDHLLLKFVDVLYERNDVAFERGKFRVRGDSIELWPSYEEFAFRIEMWGDEIEQISLIKPVSGETIKTVDHLYIYPARHFVMPEKRIQAAIRGIREELAQQLEVFQQQGKLLEAQRISARTRFDLEMLAEVGHCPGIENYSRPLSGKPPGSTPDTLYDFFPDDFITFVDESHVTIPQVRAMYAGDRSRKTTLVDHGFRLPSALDNRPLKFEEWENRTAQICFVSATPSPYELERTQGEVVEQIIRPTGLLDPIVEVESARGQVKHLLEEIRIRAAKNERVLVTALTKRLAEDLSAFLQEQNVRCRWLHSELDAFERVDLLQELRAGRFDCLVGVNLLREGLDLPEVSLVAILDADKEGFLRSETSLIQTIGRAARNANSKVILYADKVTNSMKMAIEETSRRRQIQEKYNEEHGITPETIRKAIRAGIEADVAKQRQATAAADESAEAYITLEYVEALEREMLSAAEDLEFERAAALRDRLMQLRENIGKPLSEVEFSTASTGATGRQKKRRKGAKGAGRKNIPRPNRG</sequence>
<dbReference type="GO" id="GO:0003677">
    <property type="term" value="F:DNA binding"/>
    <property type="evidence" value="ECO:0007669"/>
    <property type="project" value="UniProtKB-UniRule"/>
</dbReference>
<dbReference type="Pfam" id="PF04851">
    <property type="entry name" value="ResIII"/>
    <property type="match status" value="1"/>
</dbReference>
<organism evidence="19 20">
    <name type="scientific">Novipirellula herctigrandis</name>
    <dbReference type="NCBI Taxonomy" id="2527986"/>
    <lineage>
        <taxon>Bacteria</taxon>
        <taxon>Pseudomonadati</taxon>
        <taxon>Planctomycetota</taxon>
        <taxon>Planctomycetia</taxon>
        <taxon>Pirellulales</taxon>
        <taxon>Pirellulaceae</taxon>
        <taxon>Novipirellula</taxon>
    </lineage>
</organism>